<dbReference type="AlphaFoldDB" id="A0A1I2CW99"/>
<gene>
    <name evidence="2" type="ORF">SAMN03003324_01229</name>
</gene>
<dbReference type="Proteomes" id="UP000183129">
    <property type="component" value="Unassembled WGS sequence"/>
</dbReference>
<accession>A0A1I2CW99</accession>
<feature type="compositionally biased region" description="Polar residues" evidence="1">
    <location>
        <begin position="1"/>
        <end position="12"/>
    </location>
</feature>
<feature type="region of interest" description="Disordered" evidence="1">
    <location>
        <begin position="1"/>
        <end position="44"/>
    </location>
</feature>
<evidence type="ECO:0000313" key="3">
    <source>
        <dbReference type="Proteomes" id="UP000183129"/>
    </source>
</evidence>
<protein>
    <submittedName>
        <fullName evidence="2">Uncharacterized protein</fullName>
    </submittedName>
</protein>
<evidence type="ECO:0000313" key="2">
    <source>
        <dbReference type="EMBL" id="SFE72564.1"/>
    </source>
</evidence>
<reference evidence="2 3" key="1">
    <citation type="submission" date="2016-10" db="EMBL/GenBank/DDBJ databases">
        <authorList>
            <person name="de Groot N.N."/>
        </authorList>
    </citation>
    <scope>NUCLEOTIDE SEQUENCE [LARGE SCALE GENOMIC DNA]</scope>
    <source>
        <strain evidence="2 3">ATCC 51969</strain>
    </source>
</reference>
<organism evidence="2 3">
    <name type="scientific">Pedobacter antarcticus</name>
    <dbReference type="NCBI Taxonomy" id="34086"/>
    <lineage>
        <taxon>Bacteria</taxon>
        <taxon>Pseudomonadati</taxon>
        <taxon>Bacteroidota</taxon>
        <taxon>Sphingobacteriia</taxon>
        <taxon>Sphingobacteriales</taxon>
        <taxon>Sphingobacteriaceae</taxon>
        <taxon>Pedobacter</taxon>
    </lineage>
</organism>
<sequence>MDYGSKNNQEQFKANQTKNQQKQKRTTAKNRNETKYRQKNQKIM</sequence>
<evidence type="ECO:0000256" key="1">
    <source>
        <dbReference type="SAM" id="MobiDB-lite"/>
    </source>
</evidence>
<name>A0A1I2CW99_9SPHI</name>
<proteinExistence type="predicted"/>
<dbReference type="EMBL" id="FONS01000002">
    <property type="protein sequence ID" value="SFE72564.1"/>
    <property type="molecule type" value="Genomic_DNA"/>
</dbReference>